<accession>A0ABT6WRP1</accession>
<evidence type="ECO:0000256" key="1">
    <source>
        <dbReference type="SAM" id="MobiDB-lite"/>
    </source>
</evidence>
<protein>
    <recommendedName>
        <fullName evidence="5">Zinc ribbon domain-containing protein</fullName>
    </recommendedName>
</protein>
<evidence type="ECO:0000313" key="4">
    <source>
        <dbReference type="Proteomes" id="UP001241758"/>
    </source>
</evidence>
<keyword evidence="4" id="KW-1185">Reference proteome</keyword>
<proteinExistence type="predicted"/>
<keyword evidence="2" id="KW-1133">Transmembrane helix</keyword>
<evidence type="ECO:0000313" key="3">
    <source>
        <dbReference type="EMBL" id="MDI6102406.1"/>
    </source>
</evidence>
<feature type="transmembrane region" description="Helical" evidence="2">
    <location>
        <begin position="52"/>
        <end position="72"/>
    </location>
</feature>
<feature type="region of interest" description="Disordered" evidence="1">
    <location>
        <begin position="77"/>
        <end position="122"/>
    </location>
</feature>
<organism evidence="3 4">
    <name type="scientific">Actinoplanes sandaracinus</name>
    <dbReference type="NCBI Taxonomy" id="3045177"/>
    <lineage>
        <taxon>Bacteria</taxon>
        <taxon>Bacillati</taxon>
        <taxon>Actinomycetota</taxon>
        <taxon>Actinomycetes</taxon>
        <taxon>Micromonosporales</taxon>
        <taxon>Micromonosporaceae</taxon>
        <taxon>Actinoplanes</taxon>
    </lineage>
</organism>
<evidence type="ECO:0008006" key="5">
    <source>
        <dbReference type="Google" id="ProtNLM"/>
    </source>
</evidence>
<comment type="caution">
    <text evidence="3">The sequence shown here is derived from an EMBL/GenBank/DDBJ whole genome shotgun (WGS) entry which is preliminary data.</text>
</comment>
<evidence type="ECO:0000256" key="2">
    <source>
        <dbReference type="SAM" id="Phobius"/>
    </source>
</evidence>
<gene>
    <name evidence="3" type="ORF">QLQ12_27685</name>
</gene>
<keyword evidence="2" id="KW-0472">Membrane</keyword>
<reference evidence="3 4" key="1">
    <citation type="submission" date="2023-05" db="EMBL/GenBank/DDBJ databases">
        <title>Actinoplanes sp. NEAU-A12 genome sequencing.</title>
        <authorList>
            <person name="Wang Z.-S."/>
        </authorList>
    </citation>
    <scope>NUCLEOTIDE SEQUENCE [LARGE SCALE GENOMIC DNA]</scope>
    <source>
        <strain evidence="3 4">NEAU-A12</strain>
    </source>
</reference>
<name>A0ABT6WRP1_9ACTN</name>
<keyword evidence="2" id="KW-0812">Transmembrane</keyword>
<sequence length="267" mass="27307">MVCPTCGLDNDPRSLHCARCNATLAAAPTYPAPPATPGYPTPPPGIPRRNNLPLIIGAAVLVLLTAIGALVYTRTSGEPAGPPAQTQAAPAPTATTVTTEPEPTATTATATAATATATAGDPREQAAAIDAVLSQSVKSRRKLNEAIQRISDCDDLGAAVTDITAVGAERQSQMDTVRNADLSALPTGETLRSGLISALQHAWEADQGFLRWAEPTLTGGCGAANDAGYDRGRAASTDAGAAKRAFLTDWNPVARANGLSTRSADDI</sequence>
<dbReference type="RefSeq" id="WP_282763443.1">
    <property type="nucleotide sequence ID" value="NZ_JASCTH010000019.1"/>
</dbReference>
<feature type="compositionally biased region" description="Low complexity" evidence="1">
    <location>
        <begin position="83"/>
        <end position="120"/>
    </location>
</feature>
<dbReference type="Proteomes" id="UP001241758">
    <property type="component" value="Unassembled WGS sequence"/>
</dbReference>
<dbReference type="EMBL" id="JASCTH010000019">
    <property type="protein sequence ID" value="MDI6102406.1"/>
    <property type="molecule type" value="Genomic_DNA"/>
</dbReference>